<protein>
    <submittedName>
        <fullName evidence="1">Uncharacterized protein</fullName>
    </submittedName>
</protein>
<reference evidence="1 2" key="1">
    <citation type="submission" date="2018-11" db="EMBL/GenBank/DDBJ databases">
        <title>Photobacterium sp. BEI247 sp. nov., a marine bacterium isolated from Yongle Blue Hole in the South China Sea.</title>
        <authorList>
            <person name="Wang X."/>
        </authorList>
    </citation>
    <scope>NUCLEOTIDE SEQUENCE [LARGE SCALE GENOMIC DNA]</scope>
    <source>
        <strain evidence="2">BEI247</strain>
    </source>
</reference>
<sequence length="463" mass="53427">MQLHSARPLFESKTPEHYVRLGNGEFFLKTSEGNFSSNNFTKMIVVRVTEDCDCVSHWCLFGRERALITEELYHTLSKTFCAIAREVVLRDVVFKNVEGFELDLMLGIRAEVLYEPQDELLLDLTEQNAKLIYDGLAPYGFKLVTNDDNSEPKEGRYCRVQRIDDAFSVEIAGISIRITESEATHLLNHESCNETEALSELDEFYLTNYRLGCPEDADAGYRLWRKWHVYQVEGSDIEFYDEYDDIDGMWLHSEKGDFLYHPARSKVFSHSGQFFIGNSSESTEISKALYDVLKSSNRASLATAEETPEFGKVESFSLAYGIDITRERRILEAFERHKAKALRTISVAVPFSPIIDANLRCDELTRAMAPLFTNEHPQMLRSYSRDLMRYMKRLDAKGRVVDLSKENIDWYMQLFFNEVEVANRKGALDHHTLVFGTLLKKLQLDREEHALNLSQVKPPRDAR</sequence>
<dbReference type="EMBL" id="RJLM01000004">
    <property type="protein sequence ID" value="RWX55359.1"/>
    <property type="molecule type" value="Genomic_DNA"/>
</dbReference>
<organism evidence="1 2">
    <name type="scientific">Photobacterium chitinilyticum</name>
    <dbReference type="NCBI Taxonomy" id="2485123"/>
    <lineage>
        <taxon>Bacteria</taxon>
        <taxon>Pseudomonadati</taxon>
        <taxon>Pseudomonadota</taxon>
        <taxon>Gammaproteobacteria</taxon>
        <taxon>Vibrionales</taxon>
        <taxon>Vibrionaceae</taxon>
        <taxon>Photobacterium</taxon>
    </lineage>
</organism>
<proteinExistence type="predicted"/>
<dbReference type="AlphaFoldDB" id="A0A444JQM0"/>
<dbReference type="Proteomes" id="UP000287563">
    <property type="component" value="Unassembled WGS sequence"/>
</dbReference>
<accession>A0A444JQM0</accession>
<keyword evidence="2" id="KW-1185">Reference proteome</keyword>
<comment type="caution">
    <text evidence="1">The sequence shown here is derived from an EMBL/GenBank/DDBJ whole genome shotgun (WGS) entry which is preliminary data.</text>
</comment>
<name>A0A444JQM0_9GAMM</name>
<evidence type="ECO:0000313" key="2">
    <source>
        <dbReference type="Proteomes" id="UP000287563"/>
    </source>
</evidence>
<dbReference type="OrthoDB" id="5815931at2"/>
<gene>
    <name evidence="1" type="ORF">EDI28_12405</name>
</gene>
<dbReference type="RefSeq" id="WP_128784171.1">
    <property type="nucleotide sequence ID" value="NZ_RJLM01000004.1"/>
</dbReference>
<evidence type="ECO:0000313" key="1">
    <source>
        <dbReference type="EMBL" id="RWX55359.1"/>
    </source>
</evidence>